<dbReference type="EMBL" id="CP000471">
    <property type="protein sequence ID" value="ABK44204.1"/>
    <property type="molecule type" value="Genomic_DNA"/>
</dbReference>
<accession>A0L8B1</accession>
<reference evidence="7 8" key="2">
    <citation type="journal article" date="2012" name="Int. J. Syst. Evol. Microbiol.">
        <title>Magnetococcus marinus gen. nov., sp. nov., a marine, magnetotactic bacterium that represents a novel lineage (Magnetococcaceae fam. nov.; Magnetococcales ord. nov.) at the base of the Alphaproteobacteria.</title>
        <authorList>
            <person name="Bazylinski D.A."/>
            <person name="Williams T.J."/>
            <person name="Lefevre C.T."/>
            <person name="Berg R.J."/>
            <person name="Zhang C.L."/>
            <person name="Bowser S.S."/>
            <person name="Dean A.J."/>
            <person name="Beveridge T.J."/>
        </authorList>
    </citation>
    <scope>NUCLEOTIDE SEQUENCE [LARGE SCALE GENOMIC DNA]</scope>
    <source>
        <strain evidence="8">ATCC BAA-1437 / JCM 17883 / MC-1</strain>
    </source>
</reference>
<feature type="transmembrane region" description="Helical" evidence="6">
    <location>
        <begin position="74"/>
        <end position="95"/>
    </location>
</feature>
<dbReference type="eggNOG" id="COG2363">
    <property type="taxonomic scope" value="Bacteria"/>
</dbReference>
<dbReference type="Pfam" id="PF04241">
    <property type="entry name" value="DUF423"/>
    <property type="match status" value="1"/>
</dbReference>
<feature type="transmembrane region" description="Helical" evidence="6">
    <location>
        <begin position="41"/>
        <end position="62"/>
    </location>
</feature>
<dbReference type="Proteomes" id="UP000002586">
    <property type="component" value="Chromosome"/>
</dbReference>
<dbReference type="HOGENOM" id="CLU_096548_1_2_5"/>
<dbReference type="GO" id="GO:0005886">
    <property type="term" value="C:plasma membrane"/>
    <property type="evidence" value="ECO:0007669"/>
    <property type="project" value="TreeGrafter"/>
</dbReference>
<evidence type="ECO:0000256" key="1">
    <source>
        <dbReference type="ARBA" id="ARBA00004141"/>
    </source>
</evidence>
<dbReference type="OrthoDB" id="9802121at2"/>
<feature type="transmembrane region" description="Helical" evidence="6">
    <location>
        <begin position="101"/>
        <end position="122"/>
    </location>
</feature>
<evidence type="ECO:0000256" key="6">
    <source>
        <dbReference type="SAM" id="Phobius"/>
    </source>
</evidence>
<proteinExistence type="inferred from homology"/>
<sequence precursor="true">MLPARPFMVIGALLALTAALFGAYAHHALRPELLTIDRWEGVALALQYQWYHALALIALDLWHPASSGVKRRPFIGWLMVLGVVLFCGVIYLRALNPAFELLAKLTPLGGLSLMLAWAWWAWTAWRR</sequence>
<organism evidence="7 8">
    <name type="scientific">Magnetococcus marinus (strain ATCC BAA-1437 / JCM 17883 / MC-1)</name>
    <dbReference type="NCBI Taxonomy" id="156889"/>
    <lineage>
        <taxon>Bacteria</taxon>
        <taxon>Pseudomonadati</taxon>
        <taxon>Pseudomonadota</taxon>
        <taxon>Magnetococcia</taxon>
        <taxon>Magnetococcales</taxon>
        <taxon>Magnetococcaceae</taxon>
        <taxon>Magnetococcus</taxon>
    </lineage>
</organism>
<dbReference type="KEGG" id="mgm:Mmc1_1695"/>
<evidence type="ECO:0008006" key="9">
    <source>
        <dbReference type="Google" id="ProtNLM"/>
    </source>
</evidence>
<dbReference type="PANTHER" id="PTHR43461:SF1">
    <property type="entry name" value="TRANSMEMBRANE PROTEIN 256"/>
    <property type="match status" value="1"/>
</dbReference>
<reference evidence="8" key="1">
    <citation type="journal article" date="2009" name="Appl. Environ. Microbiol.">
        <title>Complete genome sequence of the chemolithoautotrophic marine magnetotactic coccus strain MC-1.</title>
        <authorList>
            <person name="Schubbe S."/>
            <person name="Williams T.J."/>
            <person name="Xie G."/>
            <person name="Kiss H.E."/>
            <person name="Brettin T.S."/>
            <person name="Martinez D."/>
            <person name="Ross C.A."/>
            <person name="Schuler D."/>
            <person name="Cox B.L."/>
            <person name="Nealson K.H."/>
            <person name="Bazylinski D.A."/>
        </authorList>
    </citation>
    <scope>NUCLEOTIDE SEQUENCE [LARGE SCALE GENOMIC DNA]</scope>
    <source>
        <strain evidence="8">ATCC BAA-1437 / JCM 17883 / MC-1</strain>
    </source>
</reference>
<keyword evidence="8" id="KW-1185">Reference proteome</keyword>
<dbReference type="InterPro" id="IPR006696">
    <property type="entry name" value="DUF423"/>
</dbReference>
<gene>
    <name evidence="7" type="ordered locus">Mmc1_1695</name>
</gene>
<evidence type="ECO:0000256" key="2">
    <source>
        <dbReference type="ARBA" id="ARBA00009694"/>
    </source>
</evidence>
<name>A0L8B1_MAGMM</name>
<keyword evidence="4 6" id="KW-1133">Transmembrane helix</keyword>
<evidence type="ECO:0000256" key="4">
    <source>
        <dbReference type="ARBA" id="ARBA00022989"/>
    </source>
</evidence>
<dbReference type="PANTHER" id="PTHR43461">
    <property type="entry name" value="TRANSMEMBRANE PROTEIN 256"/>
    <property type="match status" value="1"/>
</dbReference>
<evidence type="ECO:0000313" key="8">
    <source>
        <dbReference type="Proteomes" id="UP000002586"/>
    </source>
</evidence>
<keyword evidence="5 6" id="KW-0472">Membrane</keyword>
<evidence type="ECO:0000256" key="3">
    <source>
        <dbReference type="ARBA" id="ARBA00022692"/>
    </source>
</evidence>
<evidence type="ECO:0000313" key="7">
    <source>
        <dbReference type="EMBL" id="ABK44204.1"/>
    </source>
</evidence>
<comment type="subcellular location">
    <subcellularLocation>
        <location evidence="1">Membrane</location>
        <topology evidence="1">Multi-pass membrane protein</topology>
    </subcellularLocation>
</comment>
<dbReference type="AlphaFoldDB" id="A0L8B1"/>
<keyword evidence="3 6" id="KW-0812">Transmembrane</keyword>
<evidence type="ECO:0000256" key="5">
    <source>
        <dbReference type="ARBA" id="ARBA00023136"/>
    </source>
</evidence>
<comment type="similarity">
    <text evidence="2">Belongs to the UPF0382 family.</text>
</comment>
<protein>
    <recommendedName>
        <fullName evidence="9">DUF423 domain-containing protein</fullName>
    </recommendedName>
</protein>
<dbReference type="RefSeq" id="WP_011713352.1">
    <property type="nucleotide sequence ID" value="NC_008576.1"/>
</dbReference>
<dbReference type="STRING" id="156889.Mmc1_1695"/>